<keyword evidence="3 4" id="KW-0408">Iron</keyword>
<feature type="domain" description="Cytochrome c" evidence="6">
    <location>
        <begin position="100"/>
        <end position="185"/>
    </location>
</feature>
<gene>
    <name evidence="7" type="ORF">Q8947_10535</name>
</gene>
<keyword evidence="2 4" id="KW-0479">Metal-binding</keyword>
<name>A0ABU1D7N2_9BURK</name>
<protein>
    <submittedName>
        <fullName evidence="7">C-type cytochrome</fullName>
    </submittedName>
</protein>
<keyword evidence="5" id="KW-0732">Signal</keyword>
<feature type="domain" description="Cytochrome c" evidence="6">
    <location>
        <begin position="212"/>
        <end position="297"/>
    </location>
</feature>
<reference evidence="7 8" key="1">
    <citation type="submission" date="2023-08" db="EMBL/GenBank/DDBJ databases">
        <title>Alcaligenaceae gen. nov., a novel taxon isolated from the sludge of Yixing Pesticide Factory.</title>
        <authorList>
            <person name="Ruan L."/>
        </authorList>
    </citation>
    <scope>NUCLEOTIDE SEQUENCE [LARGE SCALE GENOMIC DNA]</scope>
    <source>
        <strain evidence="7 8">LG-2</strain>
    </source>
</reference>
<evidence type="ECO:0000313" key="7">
    <source>
        <dbReference type="EMBL" id="MDR4126415.1"/>
    </source>
</evidence>
<dbReference type="EMBL" id="JAUZQE010000024">
    <property type="protein sequence ID" value="MDR4126415.1"/>
    <property type="molecule type" value="Genomic_DNA"/>
</dbReference>
<keyword evidence="1 4" id="KW-0349">Heme</keyword>
<dbReference type="InterPro" id="IPR009056">
    <property type="entry name" value="Cyt_c-like_dom"/>
</dbReference>
<dbReference type="Pfam" id="PF13442">
    <property type="entry name" value="Cytochrome_CBB3"/>
    <property type="match status" value="1"/>
</dbReference>
<dbReference type="SUPFAM" id="SSF46626">
    <property type="entry name" value="Cytochrome c"/>
    <property type="match status" value="2"/>
</dbReference>
<dbReference type="RefSeq" id="WP_165278964.1">
    <property type="nucleotide sequence ID" value="NZ_JAUZQE010000024.1"/>
</dbReference>
<feature type="signal peptide" evidence="5">
    <location>
        <begin position="1"/>
        <end position="36"/>
    </location>
</feature>
<comment type="caution">
    <text evidence="7">The sequence shown here is derived from an EMBL/GenBank/DDBJ whole genome shotgun (WGS) entry which is preliminary data.</text>
</comment>
<evidence type="ECO:0000313" key="8">
    <source>
        <dbReference type="Proteomes" id="UP001232156"/>
    </source>
</evidence>
<organism evidence="7 8">
    <name type="scientific">Yanghanlia caeni</name>
    <dbReference type="NCBI Taxonomy" id="3064283"/>
    <lineage>
        <taxon>Bacteria</taxon>
        <taxon>Pseudomonadati</taxon>
        <taxon>Pseudomonadota</taxon>
        <taxon>Betaproteobacteria</taxon>
        <taxon>Burkholderiales</taxon>
        <taxon>Alcaligenaceae</taxon>
        <taxon>Yanghanlia</taxon>
    </lineage>
</organism>
<accession>A0ABU1D7N2</accession>
<keyword evidence="8" id="KW-1185">Reference proteome</keyword>
<dbReference type="Pfam" id="PF21342">
    <property type="entry name" value="SoxA-TsdA_cyt-c"/>
    <property type="match status" value="1"/>
</dbReference>
<evidence type="ECO:0000256" key="4">
    <source>
        <dbReference type="PROSITE-ProRule" id="PRU00433"/>
    </source>
</evidence>
<dbReference type="InterPro" id="IPR051459">
    <property type="entry name" value="Cytochrome_c-type_DH"/>
</dbReference>
<dbReference type="PROSITE" id="PS51007">
    <property type="entry name" value="CYTC"/>
    <property type="match status" value="2"/>
</dbReference>
<dbReference type="PANTHER" id="PTHR35008:SF9">
    <property type="entry name" value="CYTOCHROME C DOMAIN-CONTAINING PROTEIN"/>
    <property type="match status" value="1"/>
</dbReference>
<evidence type="ECO:0000256" key="2">
    <source>
        <dbReference type="ARBA" id="ARBA00022723"/>
    </source>
</evidence>
<feature type="chain" id="PRO_5047414677" evidence="5">
    <location>
        <begin position="37"/>
        <end position="365"/>
    </location>
</feature>
<evidence type="ECO:0000259" key="6">
    <source>
        <dbReference type="PROSITE" id="PS51007"/>
    </source>
</evidence>
<dbReference type="InterPro" id="IPR036909">
    <property type="entry name" value="Cyt_c-like_dom_sf"/>
</dbReference>
<evidence type="ECO:0000256" key="5">
    <source>
        <dbReference type="SAM" id="SignalP"/>
    </source>
</evidence>
<dbReference type="Proteomes" id="UP001232156">
    <property type="component" value="Unassembled WGS sequence"/>
</dbReference>
<dbReference type="Gene3D" id="1.10.760.10">
    <property type="entry name" value="Cytochrome c-like domain"/>
    <property type="match status" value="2"/>
</dbReference>
<dbReference type="PANTHER" id="PTHR35008">
    <property type="entry name" value="BLL4482 PROTEIN-RELATED"/>
    <property type="match status" value="1"/>
</dbReference>
<sequence>MNKKNPSTTHRLKHATKHLANGVALAVLALPLAAWATPAEDAAVPPETLERLQGMAPGAPLPKPGQFVHIPPTMEDLEASSLHPKLKETIRRGHDLFTHTQQLRGKNVFNDMNCSSCHMGEGRLPFSSPVWPAAVVLPNFRPKNGHVNSLEERIAGCFTYSMNGQPPAYGSDDMLALAAYHQWLAKGVPMYQPGNTMYGRGYPKLAEPELKPDVARGQAVYEAKCALCHSADGSGRKQNGKVVFPPLWGDNSFNWGAGISRLFTMASFIKHNMPLGQPNSLTEQQAWDLAQYIDSQERPQDPRYTGDIAETRALYEATFHKDTLYGTEFEGRILGDHSNTGEKPFLKPEGVLRSRDFSGRATNTN</sequence>
<evidence type="ECO:0000256" key="3">
    <source>
        <dbReference type="ARBA" id="ARBA00023004"/>
    </source>
</evidence>
<evidence type="ECO:0000256" key="1">
    <source>
        <dbReference type="ARBA" id="ARBA00022617"/>
    </source>
</evidence>
<proteinExistence type="predicted"/>